<dbReference type="GO" id="GO:0005634">
    <property type="term" value="C:nucleus"/>
    <property type="evidence" value="ECO:0007669"/>
    <property type="project" value="TreeGrafter"/>
</dbReference>
<dbReference type="CDD" id="cd00022">
    <property type="entry name" value="BIR"/>
    <property type="match status" value="1"/>
</dbReference>
<reference evidence="1 2" key="1">
    <citation type="journal article" date="2018" name="Gigascience">
        <title>Genomes of trombidid mites reveal novel predicted allergens and laterally-transferred genes associated with secondary metabolism.</title>
        <authorList>
            <person name="Dong X."/>
            <person name="Chaisiri K."/>
            <person name="Xia D."/>
            <person name="Armstrong S.D."/>
            <person name="Fang Y."/>
            <person name="Donnelly M.J."/>
            <person name="Kadowaki T."/>
            <person name="McGarry J.W."/>
            <person name="Darby A.C."/>
            <person name="Makepeace B.L."/>
        </authorList>
    </citation>
    <scope>NUCLEOTIDE SEQUENCE [LARGE SCALE GENOMIC DNA]</scope>
    <source>
        <strain evidence="1">UoL-UT</strain>
    </source>
</reference>
<dbReference type="Proteomes" id="UP000288716">
    <property type="component" value="Unassembled WGS sequence"/>
</dbReference>
<evidence type="ECO:0000313" key="1">
    <source>
        <dbReference type="EMBL" id="RWS18891.1"/>
    </source>
</evidence>
<dbReference type="GO" id="GO:0061630">
    <property type="term" value="F:ubiquitin protein ligase activity"/>
    <property type="evidence" value="ECO:0007669"/>
    <property type="project" value="TreeGrafter"/>
</dbReference>
<dbReference type="VEuPathDB" id="VectorBase:LDEU013149"/>
<keyword evidence="2" id="KW-1185">Reference proteome</keyword>
<dbReference type="GO" id="GO:0043027">
    <property type="term" value="F:cysteine-type endopeptidase inhibitor activity involved in apoptotic process"/>
    <property type="evidence" value="ECO:0007669"/>
    <property type="project" value="TreeGrafter"/>
</dbReference>
<dbReference type="InterPro" id="IPR001370">
    <property type="entry name" value="BIR_rpt"/>
</dbReference>
<name>A0A443RU31_9ACAR</name>
<dbReference type="GO" id="GO:0031398">
    <property type="term" value="P:positive regulation of protein ubiquitination"/>
    <property type="evidence" value="ECO:0007669"/>
    <property type="project" value="TreeGrafter"/>
</dbReference>
<sequence>MDTAGWSSYLYKVPMKKFEPLSTPHMKELDRLRTFFEPKPFPWVETPSPTAIARAGFYYTGNGDSCTCAFCCGSLEKWELHDDPVILHRLYFPHCPFVKGQYVGNIPILLDPYLDVRGNNELEKPEILDLIDMKILKRNNEIVFKLTVNNTEKEFIIYKM</sequence>
<dbReference type="PANTHER" id="PTHR10044">
    <property type="entry name" value="INHIBITOR OF APOPTOSIS"/>
    <property type="match status" value="1"/>
</dbReference>
<dbReference type="OrthoDB" id="2196114at2759"/>
<dbReference type="PROSITE" id="PS50143">
    <property type="entry name" value="BIR_REPEAT_2"/>
    <property type="match status" value="1"/>
</dbReference>
<organism evidence="1 2">
    <name type="scientific">Leptotrombidium deliense</name>
    <dbReference type="NCBI Taxonomy" id="299467"/>
    <lineage>
        <taxon>Eukaryota</taxon>
        <taxon>Metazoa</taxon>
        <taxon>Ecdysozoa</taxon>
        <taxon>Arthropoda</taxon>
        <taxon>Chelicerata</taxon>
        <taxon>Arachnida</taxon>
        <taxon>Acari</taxon>
        <taxon>Acariformes</taxon>
        <taxon>Trombidiformes</taxon>
        <taxon>Prostigmata</taxon>
        <taxon>Anystina</taxon>
        <taxon>Parasitengona</taxon>
        <taxon>Trombiculoidea</taxon>
        <taxon>Trombiculidae</taxon>
        <taxon>Leptotrombidium</taxon>
    </lineage>
</organism>
<dbReference type="SMART" id="SM00238">
    <property type="entry name" value="BIR"/>
    <property type="match status" value="1"/>
</dbReference>
<dbReference type="Gene3D" id="1.10.1170.10">
    <property type="entry name" value="Inhibitor Of Apoptosis Protein (2mihbC-IAP-1), Chain A"/>
    <property type="match status" value="1"/>
</dbReference>
<proteinExistence type="predicted"/>
<dbReference type="GO" id="GO:0043066">
    <property type="term" value="P:negative regulation of apoptotic process"/>
    <property type="evidence" value="ECO:0007669"/>
    <property type="project" value="TreeGrafter"/>
</dbReference>
<evidence type="ECO:0000313" key="2">
    <source>
        <dbReference type="Proteomes" id="UP000288716"/>
    </source>
</evidence>
<dbReference type="SUPFAM" id="SSF57924">
    <property type="entry name" value="Inhibitor of apoptosis (IAP) repeat"/>
    <property type="match status" value="1"/>
</dbReference>
<dbReference type="GO" id="GO:0051726">
    <property type="term" value="P:regulation of cell cycle"/>
    <property type="evidence" value="ECO:0007669"/>
    <property type="project" value="TreeGrafter"/>
</dbReference>
<protein>
    <submittedName>
        <fullName evidence="1">Uncharacterized protein</fullName>
    </submittedName>
</protein>
<dbReference type="GO" id="GO:0005737">
    <property type="term" value="C:cytoplasm"/>
    <property type="evidence" value="ECO:0007669"/>
    <property type="project" value="TreeGrafter"/>
</dbReference>
<comment type="caution">
    <text evidence="1">The sequence shown here is derived from an EMBL/GenBank/DDBJ whole genome shotgun (WGS) entry which is preliminary data.</text>
</comment>
<accession>A0A443RU31</accession>
<gene>
    <name evidence="1" type="ORF">B4U80_01259</name>
</gene>
<dbReference type="EMBL" id="NCKV01032863">
    <property type="protein sequence ID" value="RWS18891.1"/>
    <property type="molecule type" value="Genomic_DNA"/>
</dbReference>
<dbReference type="STRING" id="299467.A0A443RU31"/>
<dbReference type="Pfam" id="PF00653">
    <property type="entry name" value="BIR"/>
    <property type="match status" value="1"/>
</dbReference>
<dbReference type="PANTHER" id="PTHR10044:SF139">
    <property type="entry name" value="DEATH-ASSOCIATED INHIBITOR OF APOPTOSIS 2"/>
    <property type="match status" value="1"/>
</dbReference>
<dbReference type="AlphaFoldDB" id="A0A443RU31"/>
<dbReference type="InterPro" id="IPR050784">
    <property type="entry name" value="IAP"/>
</dbReference>